<comment type="caution">
    <text evidence="1">The sequence shown here is derived from an EMBL/GenBank/DDBJ whole genome shotgun (WGS) entry which is preliminary data.</text>
</comment>
<dbReference type="EMBL" id="JANPWB010000007">
    <property type="protein sequence ID" value="KAJ1170087.1"/>
    <property type="molecule type" value="Genomic_DNA"/>
</dbReference>
<dbReference type="AlphaFoldDB" id="A0AAV7T249"/>
<proteinExistence type="predicted"/>
<accession>A0AAV7T249</accession>
<evidence type="ECO:0000313" key="1">
    <source>
        <dbReference type="EMBL" id="KAJ1170087.1"/>
    </source>
</evidence>
<keyword evidence="2" id="KW-1185">Reference proteome</keyword>
<evidence type="ECO:0000313" key="2">
    <source>
        <dbReference type="Proteomes" id="UP001066276"/>
    </source>
</evidence>
<sequence>MPDWSGTLIHTAGMVPVVDINRFGSVNGYAIHSPVFGSGGALPQGSSGAESGAAQVLFIKKLSITDEWHSKWAEAACNIFNEEQDLSQWSNNE</sequence>
<name>A0AAV7T249_PLEWA</name>
<gene>
    <name evidence="1" type="ORF">NDU88_001968</name>
</gene>
<dbReference type="Proteomes" id="UP001066276">
    <property type="component" value="Chromosome 4_1"/>
</dbReference>
<reference evidence="1" key="1">
    <citation type="journal article" date="2022" name="bioRxiv">
        <title>Sequencing and chromosome-scale assembly of the giantPleurodeles waltlgenome.</title>
        <authorList>
            <person name="Brown T."/>
            <person name="Elewa A."/>
            <person name="Iarovenko S."/>
            <person name="Subramanian E."/>
            <person name="Araus A.J."/>
            <person name="Petzold A."/>
            <person name="Susuki M."/>
            <person name="Suzuki K.-i.T."/>
            <person name="Hayashi T."/>
            <person name="Toyoda A."/>
            <person name="Oliveira C."/>
            <person name="Osipova E."/>
            <person name="Leigh N.D."/>
            <person name="Simon A."/>
            <person name="Yun M.H."/>
        </authorList>
    </citation>
    <scope>NUCLEOTIDE SEQUENCE</scope>
    <source>
        <strain evidence="1">20211129_DDA</strain>
        <tissue evidence="1">Liver</tissue>
    </source>
</reference>
<protein>
    <submittedName>
        <fullName evidence="1">Uncharacterized protein</fullName>
    </submittedName>
</protein>
<organism evidence="1 2">
    <name type="scientific">Pleurodeles waltl</name>
    <name type="common">Iberian ribbed newt</name>
    <dbReference type="NCBI Taxonomy" id="8319"/>
    <lineage>
        <taxon>Eukaryota</taxon>
        <taxon>Metazoa</taxon>
        <taxon>Chordata</taxon>
        <taxon>Craniata</taxon>
        <taxon>Vertebrata</taxon>
        <taxon>Euteleostomi</taxon>
        <taxon>Amphibia</taxon>
        <taxon>Batrachia</taxon>
        <taxon>Caudata</taxon>
        <taxon>Salamandroidea</taxon>
        <taxon>Salamandridae</taxon>
        <taxon>Pleurodelinae</taxon>
        <taxon>Pleurodeles</taxon>
    </lineage>
</organism>